<feature type="compositionally biased region" description="Basic and acidic residues" evidence="4">
    <location>
        <begin position="728"/>
        <end position="740"/>
    </location>
</feature>
<feature type="repeat" description="WD" evidence="3">
    <location>
        <begin position="227"/>
        <end position="250"/>
    </location>
</feature>
<evidence type="ECO:0000256" key="2">
    <source>
        <dbReference type="ARBA" id="ARBA00022737"/>
    </source>
</evidence>
<dbReference type="Proteomes" id="UP000823561">
    <property type="component" value="Chromosome 2"/>
</dbReference>
<dbReference type="InterPro" id="IPR056420">
    <property type="entry name" value="GEMI5_RBS"/>
</dbReference>
<dbReference type="Gene3D" id="2.130.10.10">
    <property type="entry name" value="YVTN repeat-like/Quinoprotein amine dehydrogenase"/>
    <property type="match status" value="2"/>
</dbReference>
<evidence type="ECO:0008006" key="11">
    <source>
        <dbReference type="Google" id="ProtNLM"/>
    </source>
</evidence>
<evidence type="ECO:0000259" key="6">
    <source>
        <dbReference type="Pfam" id="PF23774"/>
    </source>
</evidence>
<feature type="domain" description="Gem-associated protein 5 TPR" evidence="6">
    <location>
        <begin position="890"/>
        <end position="1097"/>
    </location>
</feature>
<dbReference type="InterPro" id="IPR001680">
    <property type="entry name" value="WD40_rpt"/>
</dbReference>
<feature type="region of interest" description="Disordered" evidence="4">
    <location>
        <begin position="696"/>
        <end position="853"/>
    </location>
</feature>
<dbReference type="InterPro" id="IPR052640">
    <property type="entry name" value="Gemin-5"/>
</dbReference>
<reference evidence="9" key="1">
    <citation type="submission" date="2020-10" db="EMBL/GenBank/DDBJ databases">
        <title>Chromosome-scale genome assembly of the Allis shad, Alosa alosa.</title>
        <authorList>
            <person name="Margot Z."/>
            <person name="Christophe K."/>
            <person name="Cabau C."/>
            <person name="Louis A."/>
            <person name="Berthelot C."/>
            <person name="Parey E."/>
            <person name="Roest Crollius H."/>
            <person name="Montfort J."/>
            <person name="Robinson-Rechavi M."/>
            <person name="Bucao C."/>
            <person name="Bouchez O."/>
            <person name="Gislard M."/>
            <person name="Lluch J."/>
            <person name="Milhes M."/>
            <person name="Lampietro C."/>
            <person name="Lopez Roques C."/>
            <person name="Donnadieu C."/>
            <person name="Braasch I."/>
            <person name="Desvignes T."/>
            <person name="Postlethwait J."/>
            <person name="Bobe J."/>
            <person name="Guiguen Y."/>
        </authorList>
    </citation>
    <scope>NUCLEOTIDE SEQUENCE</scope>
    <source>
        <strain evidence="9">M-15738</strain>
        <tissue evidence="9">Blood</tissue>
    </source>
</reference>
<evidence type="ECO:0000313" key="9">
    <source>
        <dbReference type="EMBL" id="KAG5285026.1"/>
    </source>
</evidence>
<feature type="domain" description="Gem-associated protein 5 second beta-propeller" evidence="7">
    <location>
        <begin position="377"/>
        <end position="686"/>
    </location>
</feature>
<dbReference type="InterPro" id="IPR056432">
    <property type="entry name" value="Beta-prop_GEMI5_1st"/>
</dbReference>
<dbReference type="PROSITE" id="PS50082">
    <property type="entry name" value="WD_REPEATS_2"/>
    <property type="match status" value="3"/>
</dbReference>
<evidence type="ECO:0000259" key="8">
    <source>
        <dbReference type="Pfam" id="PF23777"/>
    </source>
</evidence>
<dbReference type="PRINTS" id="PR00320">
    <property type="entry name" value="GPROTEINBRPT"/>
</dbReference>
<feature type="compositionally biased region" description="Basic and acidic residues" evidence="4">
    <location>
        <begin position="823"/>
        <end position="836"/>
    </location>
</feature>
<feature type="region of interest" description="Disordered" evidence="4">
    <location>
        <begin position="1397"/>
        <end position="1424"/>
    </location>
</feature>
<dbReference type="SUPFAM" id="SSF50998">
    <property type="entry name" value="Quinoprotein alcohol dehydrogenase-like"/>
    <property type="match status" value="1"/>
</dbReference>
<feature type="domain" description="Gem-associated protein 5 first beta-propeller" evidence="5">
    <location>
        <begin position="57"/>
        <end position="193"/>
    </location>
</feature>
<dbReference type="SUPFAM" id="SSF117289">
    <property type="entry name" value="Nucleoporin domain"/>
    <property type="match status" value="1"/>
</dbReference>
<feature type="domain" description="Gem-associated protein 5 RBS" evidence="8">
    <location>
        <begin position="1150"/>
        <end position="1488"/>
    </location>
</feature>
<dbReference type="Pfam" id="PF23774">
    <property type="entry name" value="TPR_GEMI5"/>
    <property type="match status" value="1"/>
</dbReference>
<accession>A0AAV6HHJ7</accession>
<dbReference type="InterPro" id="IPR019775">
    <property type="entry name" value="WD40_repeat_CS"/>
</dbReference>
<dbReference type="PROSITE" id="PS50294">
    <property type="entry name" value="WD_REPEATS_REGION"/>
    <property type="match status" value="2"/>
</dbReference>
<dbReference type="InterPro" id="IPR020472">
    <property type="entry name" value="WD40_PAC1"/>
</dbReference>
<feature type="compositionally biased region" description="Polar residues" evidence="4">
    <location>
        <begin position="1314"/>
        <end position="1326"/>
    </location>
</feature>
<dbReference type="EMBL" id="JADWDJ010000002">
    <property type="protein sequence ID" value="KAG5285026.1"/>
    <property type="molecule type" value="Genomic_DNA"/>
</dbReference>
<keyword evidence="1 3" id="KW-0853">WD repeat</keyword>
<dbReference type="InterPro" id="IPR056421">
    <property type="entry name" value="TPR_GEMI5"/>
</dbReference>
<dbReference type="Pfam" id="PF23775">
    <property type="entry name" value="Beta-prop_RIG_2nd"/>
    <property type="match status" value="1"/>
</dbReference>
<dbReference type="InterPro" id="IPR056424">
    <property type="entry name" value="Beta-prop_GEMI5_2nd"/>
</dbReference>
<sequence length="1499" mass="164748">MHERLLPASPNWYCSRCSDTNANGILGFGARNSIYLVQVTATSPIILGELAGHKERVSGFVFSPHPGEESTCASTSDDRTVKIWDIEKKVVISEHSAHEHTITALDWSRQERTLVVTGDEKGVVMCFWHNTINIHSFMPQPRAIFCLTCSPHNDNHVAIGYKDGLVAVIDISKKGAMLHRLRGHDDEIHALVWCPRPGEEGLYSRPEDGGDAGGCAVVAEAGDAGCYLASGSKDQTVRIWSTAKGKAVVTLKLPFLKRRGATVDPGVKERIWLTVHWPKGMPTHVVSSCFGGELVLWDLTKSDKQRWTLLGSSADGQNHSRIIFNLSSTVVDGTEFLISTSMDREIKCWSLSTLECSWSLPTLGGFVYALSFSPVASGLLAVGVGDNMIRVWNTLSLQRKYDTRLFWQGIRSKVTALAWHPSKEAHLAFGTDDGKVGVYDVFSNKPPQSSSTYHKKTVYTLAWGPPIPPLSFGGGDKPSNSLYSCGGEGVIFQHDPWKLSGDASNIDKLICDTNQIKHKLSPHTDFSWKPDGKVLAIGNEDGSIGVFAAPSLKQLCSVEQHHKIINTLRWHHAHGSSPDLHALLASGSSNAVVYVHNLRNAIESPSESPVSITEAFRSLEGHTAKITSLDWSPHHDARLVTVCYDGTAQVWDVMKDEPVSNYRGHRGRLLCVQWSSVDPELVWTGGDDFTAHEWRVSKQEHTKPPKGKRAQQFKAKLKKKKKGTGKGMRIEDNEEERGGGGEEEEEKGIKTTTVVAKVERKESAIGPSSNGEAEDEEEERGSVSTPLTPAVPEWRRGSSQAYASTFITPDRLQNGEKAAGPTRMDDKRKDKPESSLKRKKQRSLLPLSTSMDHRPKDDLLRDCVTLASCRHARDEVAHCVPGSGEHIQFGLFSDREALHRMLDEEERGHLEGGHYESMFNLRLWRGQEAEALKLAMEKGELNDYLISLAPMAGFRVWYEAVEAYVKQLSRQDQHLKAAAYLLSIGKFYDAISLLKTHHFYREAIAMAKARLRLDDPVLVDLYMVWAEQLEKDGHYTAGAKCYLAVGRDFDAAKIIGRKGDVASLRAAAVLARVSGHRELSRSFSLRCAKDLAAAQDWRGAQEVLLDESLLTHCLLFSVNEMLVMRLSQVGVVTWASASTHDWSAPCADEFLTAVEGVWQREFGVSTSTPDRLRAAQEELAGMENPSTTANVPLKQLLSQVALDVAQGVLSWRLGGGAGALEHFLHAVVRGSEAASFTVMSETCALLFPQGLKSLSVYQSALDSSNAETSAVCGSLEAFICYQQLYTTWWACSCSCSPQSSVLPAARDSEDQSDPPETSLNGLQQEGSGEGRAAVTNGSASPDSGAGDREEGPHGVLLAAAGRRVLSEPHATLQASRRAVDEVQRRVSYLVQRHSCVQEAEPGAEPQAEPPSPEQHQEPSSETESLPSLIASMAEHHKAIAEMPEHLKKYPFPNVLECCMVIVHLSRSARLPPRHPTTTEALSLLQKYGASLQRAWQRFT</sequence>
<comment type="caution">
    <text evidence="9">The sequence shown here is derived from an EMBL/GenBank/DDBJ whole genome shotgun (WGS) entry which is preliminary data.</text>
</comment>
<dbReference type="GO" id="GO:0003730">
    <property type="term" value="F:mRNA 3'-UTR binding"/>
    <property type="evidence" value="ECO:0007669"/>
    <property type="project" value="TreeGrafter"/>
</dbReference>
<protein>
    <recommendedName>
        <fullName evidence="11">Gem-associated protein 5</fullName>
    </recommendedName>
</protein>
<evidence type="ECO:0000256" key="4">
    <source>
        <dbReference type="SAM" id="MobiDB-lite"/>
    </source>
</evidence>
<dbReference type="Pfam" id="PF23777">
    <property type="entry name" value="GEMI5_RBS"/>
    <property type="match status" value="1"/>
</dbReference>
<dbReference type="GO" id="GO:0032797">
    <property type="term" value="C:SMN complex"/>
    <property type="evidence" value="ECO:0007669"/>
    <property type="project" value="TreeGrafter"/>
</dbReference>
<organism evidence="9 10">
    <name type="scientific">Alosa alosa</name>
    <name type="common">allis shad</name>
    <dbReference type="NCBI Taxonomy" id="278164"/>
    <lineage>
        <taxon>Eukaryota</taxon>
        <taxon>Metazoa</taxon>
        <taxon>Chordata</taxon>
        <taxon>Craniata</taxon>
        <taxon>Vertebrata</taxon>
        <taxon>Euteleostomi</taxon>
        <taxon>Actinopterygii</taxon>
        <taxon>Neopterygii</taxon>
        <taxon>Teleostei</taxon>
        <taxon>Clupei</taxon>
        <taxon>Clupeiformes</taxon>
        <taxon>Clupeoidei</taxon>
        <taxon>Clupeidae</taxon>
        <taxon>Alosa</taxon>
    </lineage>
</organism>
<name>A0AAV6HHJ7_9TELE</name>
<dbReference type="SMART" id="SM00320">
    <property type="entry name" value="WD40"/>
    <property type="match status" value="12"/>
</dbReference>
<feature type="repeat" description="WD" evidence="3">
    <location>
        <begin position="50"/>
        <end position="94"/>
    </location>
</feature>
<dbReference type="InterPro" id="IPR015943">
    <property type="entry name" value="WD40/YVTN_repeat-like_dom_sf"/>
</dbReference>
<evidence type="ECO:0000313" key="10">
    <source>
        <dbReference type="Proteomes" id="UP000823561"/>
    </source>
</evidence>
<evidence type="ECO:0000259" key="5">
    <source>
        <dbReference type="Pfam" id="PF23770"/>
    </source>
</evidence>
<gene>
    <name evidence="9" type="ORF">AALO_G00033240</name>
</gene>
<feature type="compositionally biased region" description="Basic residues" evidence="4">
    <location>
        <begin position="704"/>
        <end position="724"/>
    </location>
</feature>
<dbReference type="PROSITE" id="PS00678">
    <property type="entry name" value="WD_REPEATS_1"/>
    <property type="match status" value="2"/>
</dbReference>
<dbReference type="Pfam" id="PF23770">
    <property type="entry name" value="Beta-prop_RIG_1st"/>
    <property type="match status" value="1"/>
</dbReference>
<dbReference type="PANTHER" id="PTHR46362:SF1">
    <property type="entry name" value="GEM-ASSOCIATED PROTEIN 5"/>
    <property type="match status" value="1"/>
</dbReference>
<keyword evidence="2" id="KW-0677">Repeat</keyword>
<dbReference type="PANTHER" id="PTHR46362">
    <property type="entry name" value="GEM-ASSOCIATED PROTEIN 5"/>
    <property type="match status" value="1"/>
</dbReference>
<feature type="region of interest" description="Disordered" evidence="4">
    <location>
        <begin position="1302"/>
        <end position="1352"/>
    </location>
</feature>
<dbReference type="GO" id="GO:0000387">
    <property type="term" value="P:spliceosomal snRNP assembly"/>
    <property type="evidence" value="ECO:0007669"/>
    <property type="project" value="TreeGrafter"/>
</dbReference>
<proteinExistence type="predicted"/>
<dbReference type="InterPro" id="IPR011047">
    <property type="entry name" value="Quinoprotein_ADH-like_sf"/>
</dbReference>
<dbReference type="GO" id="GO:0005634">
    <property type="term" value="C:nucleus"/>
    <property type="evidence" value="ECO:0007669"/>
    <property type="project" value="TreeGrafter"/>
</dbReference>
<evidence type="ECO:0000256" key="1">
    <source>
        <dbReference type="ARBA" id="ARBA00022574"/>
    </source>
</evidence>
<dbReference type="Pfam" id="PF00400">
    <property type="entry name" value="WD40"/>
    <property type="match status" value="1"/>
</dbReference>
<feature type="repeat" description="WD" evidence="3">
    <location>
        <begin position="619"/>
        <end position="661"/>
    </location>
</feature>
<feature type="compositionally biased region" description="Polar residues" evidence="4">
    <location>
        <begin position="797"/>
        <end position="807"/>
    </location>
</feature>
<feature type="compositionally biased region" description="Low complexity" evidence="4">
    <location>
        <begin position="1397"/>
        <end position="1406"/>
    </location>
</feature>
<keyword evidence="10" id="KW-1185">Reference proteome</keyword>
<evidence type="ECO:0000256" key="3">
    <source>
        <dbReference type="PROSITE-ProRule" id="PRU00221"/>
    </source>
</evidence>
<evidence type="ECO:0000259" key="7">
    <source>
        <dbReference type="Pfam" id="PF23775"/>
    </source>
</evidence>